<comment type="similarity">
    <text evidence="1">Belongs to the cytochrome P450 family.</text>
</comment>
<dbReference type="PRINTS" id="PR00359">
    <property type="entry name" value="BP450"/>
</dbReference>
<evidence type="ECO:0000256" key="1">
    <source>
        <dbReference type="ARBA" id="ARBA00010617"/>
    </source>
</evidence>
<evidence type="ECO:0000256" key="4">
    <source>
        <dbReference type="ARBA" id="ARBA00023002"/>
    </source>
</evidence>
<evidence type="ECO:0000313" key="8">
    <source>
        <dbReference type="Proteomes" id="UP001190466"/>
    </source>
</evidence>
<name>A0ABM9MKM9_9MYCO</name>
<dbReference type="PRINTS" id="PR00385">
    <property type="entry name" value="P450"/>
</dbReference>
<dbReference type="InterPro" id="IPR036396">
    <property type="entry name" value="Cyt_P450_sf"/>
</dbReference>
<keyword evidence="5" id="KW-0408">Iron</keyword>
<accession>A0ABM9MKM9</accession>
<dbReference type="PANTHER" id="PTHR46696">
    <property type="entry name" value="P450, PUTATIVE (EUROFUNG)-RELATED"/>
    <property type="match status" value="1"/>
</dbReference>
<dbReference type="SUPFAM" id="SSF48264">
    <property type="entry name" value="Cytochrome P450"/>
    <property type="match status" value="1"/>
</dbReference>
<dbReference type="Pfam" id="PF00067">
    <property type="entry name" value="p450"/>
    <property type="match status" value="1"/>
</dbReference>
<keyword evidence="3" id="KW-0479">Metal-binding</keyword>
<evidence type="ECO:0000256" key="5">
    <source>
        <dbReference type="ARBA" id="ARBA00023004"/>
    </source>
</evidence>
<sequence>MADLFGGTLEDPFPAYNELREIGDGVHWCEQLQAYLVCRYDDVRLLGSDHRRFSSDVFYDSAPSWHDHTNPAHLQFVDTASRLFMFSDPPTHTRIRSSFRHVFTPSSIAQWEDTIRDVTRELIGRYPRGREFDIMPGFAADVPVAIIASILGVPDEARAKFREWSYGFASTFDPVVQGEMRNTAIAASLELFDYLRGLIDERSKSPKDDLISELIQTETISGDRLEDVELVAQLALLLVAGNETTTTLIGSGLTYLLEHPVVLEEVRADRDMLPVAIEEILRLDPPLHLTLRKALDDTDFGSTKVPAGAMMAPCLAAANRDPRRFDRADSFDIHRSSNKHLAFYNGIHFCVGAPLGRMEVRVVLGYILDNFPNLQLGSTPARRRTTNAVARGWATRPVVL</sequence>
<proteinExistence type="inferred from homology"/>
<evidence type="ECO:0000256" key="2">
    <source>
        <dbReference type="ARBA" id="ARBA00022617"/>
    </source>
</evidence>
<dbReference type="CDD" id="cd20625">
    <property type="entry name" value="CYP164-like"/>
    <property type="match status" value="1"/>
</dbReference>
<dbReference type="Gene3D" id="1.10.630.10">
    <property type="entry name" value="Cytochrome P450"/>
    <property type="match status" value="1"/>
</dbReference>
<gene>
    <name evidence="7" type="ORF">MU0050_004816</name>
</gene>
<keyword evidence="8" id="KW-1185">Reference proteome</keyword>
<keyword evidence="6" id="KW-0503">Monooxygenase</keyword>
<dbReference type="InterPro" id="IPR001128">
    <property type="entry name" value="Cyt_P450"/>
</dbReference>
<dbReference type="InterPro" id="IPR002397">
    <property type="entry name" value="Cyt_P450_B"/>
</dbReference>
<evidence type="ECO:0000256" key="3">
    <source>
        <dbReference type="ARBA" id="ARBA00022723"/>
    </source>
</evidence>
<dbReference type="PANTHER" id="PTHR46696:SF3">
    <property type="entry name" value="PULCHERRIMINIC ACID SYNTHASE"/>
    <property type="match status" value="1"/>
</dbReference>
<dbReference type="EMBL" id="OY726395">
    <property type="protein sequence ID" value="CAJ1587474.1"/>
    <property type="molecule type" value="Genomic_DNA"/>
</dbReference>
<organism evidence="7 8">
    <name type="scientific">[Mycobacterium] wendilense</name>
    <dbReference type="NCBI Taxonomy" id="3064284"/>
    <lineage>
        <taxon>Bacteria</taxon>
        <taxon>Bacillati</taxon>
        <taxon>Actinomycetota</taxon>
        <taxon>Actinomycetes</taxon>
        <taxon>Mycobacteriales</taxon>
        <taxon>Mycobacteriaceae</taxon>
        <taxon>Mycolicibacter</taxon>
    </lineage>
</organism>
<protein>
    <submittedName>
        <fullName evidence="7">Cytochrome P450</fullName>
    </submittedName>
</protein>
<evidence type="ECO:0000313" key="7">
    <source>
        <dbReference type="EMBL" id="CAJ1587474.1"/>
    </source>
</evidence>
<evidence type="ECO:0000256" key="6">
    <source>
        <dbReference type="ARBA" id="ARBA00023033"/>
    </source>
</evidence>
<keyword evidence="4" id="KW-0560">Oxidoreductase</keyword>
<dbReference type="Proteomes" id="UP001190466">
    <property type="component" value="Chromosome"/>
</dbReference>
<reference evidence="7 8" key="1">
    <citation type="submission" date="2023-08" db="EMBL/GenBank/DDBJ databases">
        <authorList>
            <person name="Folkvardsen B D."/>
            <person name="Norman A."/>
        </authorList>
    </citation>
    <scope>NUCLEOTIDE SEQUENCE [LARGE SCALE GENOMIC DNA]</scope>
    <source>
        <strain evidence="7 8">Mu0050</strain>
    </source>
</reference>
<keyword evidence="2" id="KW-0349">Heme</keyword>
<dbReference type="RefSeq" id="WP_316513227.1">
    <property type="nucleotide sequence ID" value="NZ_OY726395.1"/>
</dbReference>